<dbReference type="GO" id="GO:0016740">
    <property type="term" value="F:transferase activity"/>
    <property type="evidence" value="ECO:0007669"/>
    <property type="project" value="UniProtKB-KW"/>
</dbReference>
<keyword evidence="2 9" id="KW-0808">Transferase</keyword>
<evidence type="ECO:0000313" key="9">
    <source>
        <dbReference type="EMBL" id="MFD1440699.1"/>
    </source>
</evidence>
<dbReference type="InterPro" id="IPR050979">
    <property type="entry name" value="LD-transpeptidase"/>
</dbReference>
<keyword evidence="5 6" id="KW-0961">Cell wall biogenesis/degradation</keyword>
<feature type="domain" description="L,D-TPase catalytic" evidence="8">
    <location>
        <begin position="105"/>
        <end position="226"/>
    </location>
</feature>
<feature type="compositionally biased region" description="Basic residues" evidence="7">
    <location>
        <begin position="53"/>
        <end position="73"/>
    </location>
</feature>
<dbReference type="EMBL" id="JBHTOK010000019">
    <property type="protein sequence ID" value="MFD1440699.1"/>
    <property type="molecule type" value="Genomic_DNA"/>
</dbReference>
<protein>
    <submittedName>
        <fullName evidence="9">L,D-transpeptidase</fullName>
        <ecNumber evidence="9">2.-.-.-</ecNumber>
    </submittedName>
</protein>
<keyword evidence="3 6" id="KW-0133">Cell shape</keyword>
<dbReference type="InterPro" id="IPR038063">
    <property type="entry name" value="Transpep_catalytic_dom"/>
</dbReference>
<evidence type="ECO:0000256" key="7">
    <source>
        <dbReference type="SAM" id="MobiDB-lite"/>
    </source>
</evidence>
<dbReference type="PANTHER" id="PTHR30582">
    <property type="entry name" value="L,D-TRANSPEPTIDASE"/>
    <property type="match status" value="1"/>
</dbReference>
<dbReference type="SUPFAM" id="SSF141523">
    <property type="entry name" value="L,D-transpeptidase catalytic domain-like"/>
    <property type="match status" value="1"/>
</dbReference>
<evidence type="ECO:0000313" key="10">
    <source>
        <dbReference type="Proteomes" id="UP001597212"/>
    </source>
</evidence>
<feature type="active site" description="Proton donor/acceptor" evidence="6">
    <location>
        <position position="175"/>
    </location>
</feature>
<dbReference type="InterPro" id="IPR005490">
    <property type="entry name" value="LD_TPept_cat_dom"/>
</dbReference>
<sequence length="226" mass="25146">MRQVHFHRLKKRYRPWVWGLVVIVVVALIGVRAAEHLQASALTTRQNQTSKVTKNRPAKKFAAKSVDKHKAKPKTAAPSVMRKPIDWHQPSETVAYPTITSAEKVAMRVNLKKQRVYILINGKVAYTMYASSGVNNLTPKGHFQIGTRGDHFYTPSEKMGANYWTAFSGTGYLFHSVPVDVNGNYLPKEAAKLGKEPGSHGCVRLSIPDAKWVNENIPTGTPVDIS</sequence>
<evidence type="ECO:0000256" key="4">
    <source>
        <dbReference type="ARBA" id="ARBA00022984"/>
    </source>
</evidence>
<evidence type="ECO:0000256" key="5">
    <source>
        <dbReference type="ARBA" id="ARBA00023316"/>
    </source>
</evidence>
<dbReference type="Pfam" id="PF03734">
    <property type="entry name" value="YkuD"/>
    <property type="match status" value="1"/>
</dbReference>
<dbReference type="PANTHER" id="PTHR30582:SF2">
    <property type="entry name" value="L,D-TRANSPEPTIDASE YCIB-RELATED"/>
    <property type="match status" value="1"/>
</dbReference>
<comment type="caution">
    <text evidence="9">The sequence shown here is derived from an EMBL/GenBank/DDBJ whole genome shotgun (WGS) entry which is preliminary data.</text>
</comment>
<dbReference type="RefSeq" id="WP_125754476.1">
    <property type="nucleotide sequence ID" value="NZ_JBHTOK010000019.1"/>
</dbReference>
<dbReference type="Proteomes" id="UP001597212">
    <property type="component" value="Unassembled WGS sequence"/>
</dbReference>
<evidence type="ECO:0000256" key="2">
    <source>
        <dbReference type="ARBA" id="ARBA00022679"/>
    </source>
</evidence>
<evidence type="ECO:0000256" key="1">
    <source>
        <dbReference type="ARBA" id="ARBA00004752"/>
    </source>
</evidence>
<gene>
    <name evidence="9" type="ORF">ACFQ5K_04740</name>
</gene>
<evidence type="ECO:0000256" key="6">
    <source>
        <dbReference type="PROSITE-ProRule" id="PRU01373"/>
    </source>
</evidence>
<keyword evidence="4 6" id="KW-0573">Peptidoglycan synthesis</keyword>
<feature type="region of interest" description="Disordered" evidence="7">
    <location>
        <begin position="47"/>
        <end position="78"/>
    </location>
</feature>
<dbReference type="CDD" id="cd16913">
    <property type="entry name" value="YkuD_like"/>
    <property type="match status" value="1"/>
</dbReference>
<proteinExistence type="predicted"/>
<organism evidence="9 10">
    <name type="scientific">Lacticaseibacillus hegangensis</name>
    <dbReference type="NCBI Taxonomy" id="2486010"/>
    <lineage>
        <taxon>Bacteria</taxon>
        <taxon>Bacillati</taxon>
        <taxon>Bacillota</taxon>
        <taxon>Bacilli</taxon>
        <taxon>Lactobacillales</taxon>
        <taxon>Lactobacillaceae</taxon>
        <taxon>Lacticaseibacillus</taxon>
    </lineage>
</organism>
<accession>A0ABW4CV79</accession>
<dbReference type="EC" id="2.-.-.-" evidence="9"/>
<comment type="pathway">
    <text evidence="1 6">Cell wall biogenesis; peptidoglycan biosynthesis.</text>
</comment>
<evidence type="ECO:0000256" key="3">
    <source>
        <dbReference type="ARBA" id="ARBA00022960"/>
    </source>
</evidence>
<keyword evidence="10" id="KW-1185">Reference proteome</keyword>
<name>A0ABW4CV79_9LACO</name>
<reference evidence="10" key="1">
    <citation type="journal article" date="2019" name="Int. J. Syst. Evol. Microbiol.">
        <title>The Global Catalogue of Microorganisms (GCM) 10K type strain sequencing project: providing services to taxonomists for standard genome sequencing and annotation.</title>
        <authorList>
            <consortium name="The Broad Institute Genomics Platform"/>
            <consortium name="The Broad Institute Genome Sequencing Center for Infectious Disease"/>
            <person name="Wu L."/>
            <person name="Ma J."/>
        </authorList>
    </citation>
    <scope>NUCLEOTIDE SEQUENCE [LARGE SCALE GENOMIC DNA]</scope>
    <source>
        <strain evidence="10">CCM 8912</strain>
    </source>
</reference>
<evidence type="ECO:0000259" key="8">
    <source>
        <dbReference type="PROSITE" id="PS52029"/>
    </source>
</evidence>
<feature type="active site" description="Nucleophile" evidence="6">
    <location>
        <position position="202"/>
    </location>
</feature>
<dbReference type="Gene3D" id="2.40.440.10">
    <property type="entry name" value="L,D-transpeptidase catalytic domain-like"/>
    <property type="match status" value="1"/>
</dbReference>
<dbReference type="PROSITE" id="PS52029">
    <property type="entry name" value="LD_TPASE"/>
    <property type="match status" value="1"/>
</dbReference>